<name>A0A662DK50_UNCAE</name>
<dbReference type="Pfam" id="PF00702">
    <property type="entry name" value="Hydrolase"/>
    <property type="match status" value="1"/>
</dbReference>
<evidence type="ECO:0000256" key="3">
    <source>
        <dbReference type="ARBA" id="ARBA00022842"/>
    </source>
</evidence>
<evidence type="ECO:0000256" key="1">
    <source>
        <dbReference type="ARBA" id="ARBA00001946"/>
    </source>
</evidence>
<accession>A0A662DK50</accession>
<dbReference type="AlphaFoldDB" id="A0A662DK50"/>
<evidence type="ECO:0000256" key="2">
    <source>
        <dbReference type="ARBA" id="ARBA00022801"/>
    </source>
</evidence>
<dbReference type="PANTHER" id="PTHR46470:SF4">
    <property type="entry name" value="5-AMINO-6-(5-PHOSPHO-D-RIBITYLAMINO)URACIL PHOSPHATASE YIGB"/>
    <property type="match status" value="1"/>
</dbReference>
<sequence>MEKEVISFDLDGTIVKPDYNELIWFKEIPELYAEKYGVKLSKARQLVAKEYERVGEDDLRWYILEYWLKHFGFKIREREVLEKYADKVEVYEEVICALDEAHKRYTLVIASAMPRSFIDIKLKKENLFRYFKRIFSAVSDFKMVKKQAAFYENMCKRLKIPPQNLIHIGDNYEADYLVPRRVGIRAFYLDRTNSYSLTNVCVVRDLMEFVQRLRSKTNSPA</sequence>
<dbReference type="EMBL" id="QMQA01000041">
    <property type="protein sequence ID" value="RLE14512.1"/>
    <property type="molecule type" value="Genomic_DNA"/>
</dbReference>
<dbReference type="InterPro" id="IPR023214">
    <property type="entry name" value="HAD_sf"/>
</dbReference>
<dbReference type="SFLD" id="SFLDS00003">
    <property type="entry name" value="Haloacid_Dehalogenase"/>
    <property type="match status" value="1"/>
</dbReference>
<comment type="caution">
    <text evidence="4">The sequence shown here is derived from an EMBL/GenBank/DDBJ whole genome shotgun (WGS) entry which is preliminary data.</text>
</comment>
<dbReference type="PANTHER" id="PTHR46470">
    <property type="entry name" value="N-ACYLNEURAMINATE-9-PHOSPHATASE"/>
    <property type="match status" value="1"/>
</dbReference>
<keyword evidence="2 4" id="KW-0378">Hydrolase</keyword>
<dbReference type="Proteomes" id="UP000280417">
    <property type="component" value="Unassembled WGS sequence"/>
</dbReference>
<dbReference type="InterPro" id="IPR051400">
    <property type="entry name" value="HAD-like_hydrolase"/>
</dbReference>
<organism evidence="4 5">
    <name type="scientific">Aerophobetes bacterium</name>
    <dbReference type="NCBI Taxonomy" id="2030807"/>
    <lineage>
        <taxon>Bacteria</taxon>
        <taxon>Candidatus Aerophobota</taxon>
    </lineage>
</organism>
<dbReference type="NCBIfam" id="TIGR01549">
    <property type="entry name" value="HAD-SF-IA-v1"/>
    <property type="match status" value="1"/>
</dbReference>
<dbReference type="Gene3D" id="3.40.50.1000">
    <property type="entry name" value="HAD superfamily/HAD-like"/>
    <property type="match status" value="1"/>
</dbReference>
<dbReference type="SFLD" id="SFLDG01129">
    <property type="entry name" value="C1.5:_HAD__Beta-PGM__Phosphata"/>
    <property type="match status" value="1"/>
</dbReference>
<gene>
    <name evidence="4" type="ORF">DRJ04_02260</name>
</gene>
<reference evidence="4 5" key="1">
    <citation type="submission" date="2018-06" db="EMBL/GenBank/DDBJ databases">
        <title>Extensive metabolic versatility and redundancy in microbially diverse, dynamic hydrothermal sediments.</title>
        <authorList>
            <person name="Dombrowski N."/>
            <person name="Teske A."/>
            <person name="Baker B.J."/>
        </authorList>
    </citation>
    <scope>NUCLEOTIDE SEQUENCE [LARGE SCALE GENOMIC DNA]</scope>
    <source>
        <strain evidence="4">B3_G15</strain>
    </source>
</reference>
<protein>
    <submittedName>
        <fullName evidence="4">HAD family hydrolase</fullName>
    </submittedName>
</protein>
<comment type="cofactor">
    <cofactor evidence="1">
        <name>Mg(2+)</name>
        <dbReference type="ChEBI" id="CHEBI:18420"/>
    </cofactor>
</comment>
<dbReference type="InterPro" id="IPR006439">
    <property type="entry name" value="HAD-SF_hydro_IA"/>
</dbReference>
<keyword evidence="3" id="KW-0460">Magnesium</keyword>
<evidence type="ECO:0000313" key="4">
    <source>
        <dbReference type="EMBL" id="RLE14512.1"/>
    </source>
</evidence>
<dbReference type="GO" id="GO:0016787">
    <property type="term" value="F:hydrolase activity"/>
    <property type="evidence" value="ECO:0007669"/>
    <property type="project" value="UniProtKB-KW"/>
</dbReference>
<dbReference type="InterPro" id="IPR036412">
    <property type="entry name" value="HAD-like_sf"/>
</dbReference>
<dbReference type="GO" id="GO:0044281">
    <property type="term" value="P:small molecule metabolic process"/>
    <property type="evidence" value="ECO:0007669"/>
    <property type="project" value="UniProtKB-ARBA"/>
</dbReference>
<dbReference type="SUPFAM" id="SSF56784">
    <property type="entry name" value="HAD-like"/>
    <property type="match status" value="1"/>
</dbReference>
<evidence type="ECO:0000313" key="5">
    <source>
        <dbReference type="Proteomes" id="UP000280417"/>
    </source>
</evidence>
<proteinExistence type="predicted"/>